<feature type="transmembrane region" description="Helical" evidence="7">
    <location>
        <begin position="447"/>
        <end position="465"/>
    </location>
</feature>
<reference evidence="9 10" key="1">
    <citation type="journal article" date="2015" name="Front. Microbiol.">
        <title>Genome sequence of the plant growth promoting endophytic yeast Rhodotorula graminis WP1.</title>
        <authorList>
            <person name="Firrincieli A."/>
            <person name="Otillar R."/>
            <person name="Salamov A."/>
            <person name="Schmutz J."/>
            <person name="Khan Z."/>
            <person name="Redman R.S."/>
            <person name="Fleck N.D."/>
            <person name="Lindquist E."/>
            <person name="Grigoriev I.V."/>
            <person name="Doty S.L."/>
        </authorList>
    </citation>
    <scope>NUCLEOTIDE SEQUENCE [LARGE SCALE GENOMIC DNA]</scope>
    <source>
        <strain evidence="9 10">WP1</strain>
    </source>
</reference>
<dbReference type="Pfam" id="PF07690">
    <property type="entry name" value="MFS_1"/>
    <property type="match status" value="1"/>
</dbReference>
<feature type="transmembrane region" description="Helical" evidence="7">
    <location>
        <begin position="411"/>
        <end position="435"/>
    </location>
</feature>
<feature type="transmembrane region" description="Helical" evidence="7">
    <location>
        <begin position="153"/>
        <end position="178"/>
    </location>
</feature>
<feature type="transmembrane region" description="Helical" evidence="7">
    <location>
        <begin position="471"/>
        <end position="490"/>
    </location>
</feature>
<feature type="transmembrane region" description="Helical" evidence="7">
    <location>
        <begin position="382"/>
        <end position="399"/>
    </location>
</feature>
<accession>A0A194S0N4</accession>
<keyword evidence="10" id="KW-1185">Reference proteome</keyword>
<keyword evidence="2" id="KW-0813">Transport</keyword>
<dbReference type="OrthoDB" id="440553at2759"/>
<dbReference type="EMBL" id="KQ474080">
    <property type="protein sequence ID" value="KPV74288.1"/>
    <property type="molecule type" value="Genomic_DNA"/>
</dbReference>
<dbReference type="SUPFAM" id="SSF103473">
    <property type="entry name" value="MFS general substrate transporter"/>
    <property type="match status" value="1"/>
</dbReference>
<sequence>MPRVKRVVTTGTLAPPPYSVYSPKMRWFIVGLVSLAGLFSPLSANIYFPVIPAISRDLGVSVEQINVSVVVYMILQGVAPSFFGAICDVLGRRPVYLFTFVIYLGACAGLANTHEYWLLLVLRGVQAAGSSSVIAIGSGTIGDIAPPKDRGMLVAVFGLGPMVGPCIGPVVGGLLANAYGWQSLFWFLFAFGAVVLVLLALVLPETLRSLVGNGSIPARGVNRSLVSIWQEHRRRREVGKAAEPDAASLAARPPKKGWKDVKPFAPLKMFLEKDVFLVLTFNAVCYTLFYCVTTSTGTVFQTTYSLNESELGLCFLANGIGCLLATFVNGPRLTADYKHVARRVEQKRLEEGVSIEEQEKERKKDQNDLSHFPIEHARLRSMPYFFVGLISSTIVYGWVVDEGVHLSVPLIMQFIVGLTVTSVMNSVNTLLVDLYPGQSASAIAANNLYRCLLGAAGTGFIDPLLKRLGPGWAFTMLSLVTCLFLPLAILEWRKGMRWRAERRARLARQAAKVEERMREKVRTLEKEHEGERGTSAGGAGCPNS</sequence>
<name>A0A194S0N4_RHOGW</name>
<dbReference type="OMA" id="WRYQVEK"/>
<dbReference type="AlphaFoldDB" id="A0A194S0N4"/>
<evidence type="ECO:0000256" key="2">
    <source>
        <dbReference type="ARBA" id="ARBA00022448"/>
    </source>
</evidence>
<evidence type="ECO:0000256" key="4">
    <source>
        <dbReference type="ARBA" id="ARBA00022989"/>
    </source>
</evidence>
<dbReference type="FunFam" id="1.20.1720.10:FF:000009">
    <property type="entry name" value="MFS multidrug transporter"/>
    <property type="match status" value="1"/>
</dbReference>
<dbReference type="InterPro" id="IPR036259">
    <property type="entry name" value="MFS_trans_sf"/>
</dbReference>
<feature type="transmembrane region" description="Helical" evidence="7">
    <location>
        <begin position="94"/>
        <end position="111"/>
    </location>
</feature>
<gene>
    <name evidence="9" type="ORF">RHOBADRAFT_66576</name>
</gene>
<dbReference type="Gene3D" id="1.20.1250.20">
    <property type="entry name" value="MFS general substrate transporter like domains"/>
    <property type="match status" value="1"/>
</dbReference>
<dbReference type="PANTHER" id="PTHR23502:SF51">
    <property type="entry name" value="QUINIDINE RESISTANCE PROTEIN 1-RELATED"/>
    <property type="match status" value="1"/>
</dbReference>
<feature type="region of interest" description="Disordered" evidence="6">
    <location>
        <begin position="517"/>
        <end position="544"/>
    </location>
</feature>
<proteinExistence type="predicted"/>
<evidence type="ECO:0000256" key="5">
    <source>
        <dbReference type="ARBA" id="ARBA00023136"/>
    </source>
</evidence>
<protein>
    <recommendedName>
        <fullName evidence="8">Major facilitator superfamily (MFS) profile domain-containing protein</fullName>
    </recommendedName>
</protein>
<keyword evidence="3 7" id="KW-0812">Transmembrane</keyword>
<evidence type="ECO:0000313" key="10">
    <source>
        <dbReference type="Proteomes" id="UP000053890"/>
    </source>
</evidence>
<dbReference type="GO" id="GO:0005886">
    <property type="term" value="C:plasma membrane"/>
    <property type="evidence" value="ECO:0007669"/>
    <property type="project" value="TreeGrafter"/>
</dbReference>
<feature type="compositionally biased region" description="Basic and acidic residues" evidence="6">
    <location>
        <begin position="517"/>
        <end position="532"/>
    </location>
</feature>
<dbReference type="InterPro" id="IPR011701">
    <property type="entry name" value="MFS"/>
</dbReference>
<dbReference type="PROSITE" id="PS50850">
    <property type="entry name" value="MFS"/>
    <property type="match status" value="1"/>
</dbReference>
<dbReference type="InterPro" id="IPR020846">
    <property type="entry name" value="MFS_dom"/>
</dbReference>
<feature type="transmembrane region" description="Helical" evidence="7">
    <location>
        <begin position="117"/>
        <end position="141"/>
    </location>
</feature>
<evidence type="ECO:0000256" key="7">
    <source>
        <dbReference type="SAM" id="Phobius"/>
    </source>
</evidence>
<feature type="transmembrane region" description="Helical" evidence="7">
    <location>
        <begin position="27"/>
        <end position="48"/>
    </location>
</feature>
<feature type="domain" description="Major facilitator superfamily (MFS) profile" evidence="8">
    <location>
        <begin position="29"/>
        <end position="493"/>
    </location>
</feature>
<dbReference type="STRING" id="578459.A0A194S0N4"/>
<feature type="transmembrane region" description="Helical" evidence="7">
    <location>
        <begin position="184"/>
        <end position="203"/>
    </location>
</feature>
<evidence type="ECO:0000256" key="3">
    <source>
        <dbReference type="ARBA" id="ARBA00022692"/>
    </source>
</evidence>
<feature type="transmembrane region" description="Helical" evidence="7">
    <location>
        <begin position="275"/>
        <end position="297"/>
    </location>
</feature>
<organism evidence="9 10">
    <name type="scientific">Rhodotorula graminis (strain WP1)</name>
    <dbReference type="NCBI Taxonomy" id="578459"/>
    <lineage>
        <taxon>Eukaryota</taxon>
        <taxon>Fungi</taxon>
        <taxon>Dikarya</taxon>
        <taxon>Basidiomycota</taxon>
        <taxon>Pucciniomycotina</taxon>
        <taxon>Microbotryomycetes</taxon>
        <taxon>Sporidiobolales</taxon>
        <taxon>Sporidiobolaceae</taxon>
        <taxon>Rhodotorula</taxon>
    </lineage>
</organism>
<comment type="subcellular location">
    <subcellularLocation>
        <location evidence="1">Membrane</location>
        <topology evidence="1">Multi-pass membrane protein</topology>
    </subcellularLocation>
</comment>
<dbReference type="PANTHER" id="PTHR23502">
    <property type="entry name" value="MAJOR FACILITATOR SUPERFAMILY"/>
    <property type="match status" value="1"/>
</dbReference>
<feature type="transmembrane region" description="Helical" evidence="7">
    <location>
        <begin position="68"/>
        <end position="87"/>
    </location>
</feature>
<keyword evidence="5 7" id="KW-0472">Membrane</keyword>
<keyword evidence="4 7" id="KW-1133">Transmembrane helix</keyword>
<dbReference type="RefSeq" id="XP_018270337.1">
    <property type="nucleotide sequence ID" value="XM_018419015.1"/>
</dbReference>
<evidence type="ECO:0000259" key="8">
    <source>
        <dbReference type="PROSITE" id="PS50850"/>
    </source>
</evidence>
<feature type="transmembrane region" description="Helical" evidence="7">
    <location>
        <begin position="309"/>
        <end position="328"/>
    </location>
</feature>
<dbReference type="GO" id="GO:0022857">
    <property type="term" value="F:transmembrane transporter activity"/>
    <property type="evidence" value="ECO:0007669"/>
    <property type="project" value="InterPro"/>
</dbReference>
<dbReference type="Proteomes" id="UP000053890">
    <property type="component" value="Unassembled WGS sequence"/>
</dbReference>
<evidence type="ECO:0000256" key="1">
    <source>
        <dbReference type="ARBA" id="ARBA00004141"/>
    </source>
</evidence>
<dbReference type="GeneID" id="28979462"/>
<evidence type="ECO:0000256" key="6">
    <source>
        <dbReference type="SAM" id="MobiDB-lite"/>
    </source>
</evidence>
<feature type="compositionally biased region" description="Gly residues" evidence="6">
    <location>
        <begin position="535"/>
        <end position="544"/>
    </location>
</feature>
<evidence type="ECO:0000313" key="9">
    <source>
        <dbReference type="EMBL" id="KPV74288.1"/>
    </source>
</evidence>